<dbReference type="Proteomes" id="UP001610335">
    <property type="component" value="Unassembled WGS sequence"/>
</dbReference>
<feature type="region of interest" description="Disordered" evidence="1">
    <location>
        <begin position="184"/>
        <end position="212"/>
    </location>
</feature>
<protein>
    <submittedName>
        <fullName evidence="2">Uncharacterized protein</fullName>
    </submittedName>
</protein>
<feature type="region of interest" description="Disordered" evidence="1">
    <location>
        <begin position="66"/>
        <end position="102"/>
    </location>
</feature>
<feature type="compositionally biased region" description="Low complexity" evidence="1">
    <location>
        <begin position="66"/>
        <end position="78"/>
    </location>
</feature>
<comment type="caution">
    <text evidence="2">The sequence shown here is derived from an EMBL/GenBank/DDBJ whole genome shotgun (WGS) entry which is preliminary data.</text>
</comment>
<organism evidence="2 3">
    <name type="scientific">Aspergillus cavernicola</name>
    <dbReference type="NCBI Taxonomy" id="176166"/>
    <lineage>
        <taxon>Eukaryota</taxon>
        <taxon>Fungi</taxon>
        <taxon>Dikarya</taxon>
        <taxon>Ascomycota</taxon>
        <taxon>Pezizomycotina</taxon>
        <taxon>Eurotiomycetes</taxon>
        <taxon>Eurotiomycetidae</taxon>
        <taxon>Eurotiales</taxon>
        <taxon>Aspergillaceae</taxon>
        <taxon>Aspergillus</taxon>
        <taxon>Aspergillus subgen. Nidulantes</taxon>
    </lineage>
</organism>
<gene>
    <name evidence="2" type="ORF">BDW59DRAFT_141890</name>
</gene>
<evidence type="ECO:0000256" key="1">
    <source>
        <dbReference type="SAM" id="MobiDB-lite"/>
    </source>
</evidence>
<dbReference type="EMBL" id="JBFXLS010000015">
    <property type="protein sequence ID" value="KAL2829727.1"/>
    <property type="molecule type" value="Genomic_DNA"/>
</dbReference>
<feature type="compositionally biased region" description="Polar residues" evidence="1">
    <location>
        <begin position="188"/>
        <end position="197"/>
    </location>
</feature>
<name>A0ABR4IQ52_9EURO</name>
<sequence length="448" mass="49911">MTSPSMYALPRQAPPVRPSRSLEGLEKVVPPTLPLAHTRSRLYLDKPLPNLPTRDLLPAELPLMTGSTAWSDDSSTTTVNSFEDHDDEDGHRRQSSVSTESYPVFVRSGSDDLADFVDHPSVSTLDTAPSVDPYDKPGTSSLALTTFLVEEDHYTPPPRWTPTHRVGPNHYFREKKWDFFPELATPSALPQNSPQNSRPRKKDSVRSRWISSDKPAALANDVRNSIRSYVQRRLSRNSLDKEPPKRAHRPTTAPTLYTRVYTPSQQTAPSTSDRSDRRSSTVPQSPLYVGEKLAHLSVSPTGSSISDQSLTPPKPTAFRRKKHLAVPISPYQKYGAAIWGKSGKDKRISYRQSQRVRFPKYRKPAKDGFVSSATLPLTSPSRTHLHEGTRHAVKALQDGTSHVLVAIDGARKKMVGSKVDKKNTQLKSQIRLVGPVNPYTSYGADPWV</sequence>
<feature type="region of interest" description="Disordered" evidence="1">
    <location>
        <begin position="233"/>
        <end position="288"/>
    </location>
</feature>
<evidence type="ECO:0000313" key="3">
    <source>
        <dbReference type="Proteomes" id="UP001610335"/>
    </source>
</evidence>
<reference evidence="2 3" key="1">
    <citation type="submission" date="2024-07" db="EMBL/GenBank/DDBJ databases">
        <title>Section-level genome sequencing and comparative genomics of Aspergillus sections Usti and Cavernicolus.</title>
        <authorList>
            <consortium name="Lawrence Berkeley National Laboratory"/>
            <person name="Nybo J.L."/>
            <person name="Vesth T.C."/>
            <person name="Theobald S."/>
            <person name="Frisvad J.C."/>
            <person name="Larsen T.O."/>
            <person name="Kjaerboelling I."/>
            <person name="Rothschild-Mancinelli K."/>
            <person name="Lyhne E.K."/>
            <person name="Kogle M.E."/>
            <person name="Barry K."/>
            <person name="Clum A."/>
            <person name="Na H."/>
            <person name="Ledsgaard L."/>
            <person name="Lin J."/>
            <person name="Lipzen A."/>
            <person name="Kuo A."/>
            <person name="Riley R."/>
            <person name="Mondo S."/>
            <person name="LaButti K."/>
            <person name="Haridas S."/>
            <person name="Pangalinan J."/>
            <person name="Salamov A.A."/>
            <person name="Simmons B.A."/>
            <person name="Magnuson J.K."/>
            <person name="Chen J."/>
            <person name="Drula E."/>
            <person name="Henrissat B."/>
            <person name="Wiebenga A."/>
            <person name="Lubbers R.J."/>
            <person name="Gomes A.C."/>
            <person name="Makela M.R."/>
            <person name="Stajich J."/>
            <person name="Grigoriev I.V."/>
            <person name="Mortensen U.H."/>
            <person name="De vries R.P."/>
            <person name="Baker S.E."/>
            <person name="Andersen M.R."/>
        </authorList>
    </citation>
    <scope>NUCLEOTIDE SEQUENCE [LARGE SCALE GENOMIC DNA]</scope>
    <source>
        <strain evidence="2 3">CBS 600.67</strain>
    </source>
</reference>
<proteinExistence type="predicted"/>
<keyword evidence="3" id="KW-1185">Reference proteome</keyword>
<accession>A0ABR4IQ52</accession>
<feature type="region of interest" description="Disordered" evidence="1">
    <location>
        <begin position="1"/>
        <end position="26"/>
    </location>
</feature>
<evidence type="ECO:0000313" key="2">
    <source>
        <dbReference type="EMBL" id="KAL2829727.1"/>
    </source>
</evidence>